<keyword evidence="3" id="KW-1185">Reference proteome</keyword>
<protein>
    <submittedName>
        <fullName evidence="2">Uncharacterized protein</fullName>
    </submittedName>
</protein>
<dbReference type="EMBL" id="RBNI01016750">
    <property type="protein sequence ID" value="RUP06749.1"/>
    <property type="molecule type" value="Genomic_DNA"/>
</dbReference>
<evidence type="ECO:0000256" key="1">
    <source>
        <dbReference type="SAM" id="Coils"/>
    </source>
</evidence>
<name>A0A433AVM2_9FUNG</name>
<dbReference type="Proteomes" id="UP000268093">
    <property type="component" value="Unassembled WGS sequence"/>
</dbReference>
<accession>A0A433AVM2</accession>
<keyword evidence="1" id="KW-0175">Coiled coil</keyword>
<reference evidence="2 3" key="1">
    <citation type="journal article" date="2018" name="New Phytol.">
        <title>Phylogenomics of Endogonaceae and evolution of mycorrhizas within Mucoromycota.</title>
        <authorList>
            <person name="Chang Y."/>
            <person name="Desiro A."/>
            <person name="Na H."/>
            <person name="Sandor L."/>
            <person name="Lipzen A."/>
            <person name="Clum A."/>
            <person name="Barry K."/>
            <person name="Grigoriev I.V."/>
            <person name="Martin F.M."/>
            <person name="Stajich J.E."/>
            <person name="Smith M.E."/>
            <person name="Bonito G."/>
            <person name="Spatafora J.W."/>
        </authorList>
    </citation>
    <scope>NUCLEOTIDE SEQUENCE [LARGE SCALE GENOMIC DNA]</scope>
    <source>
        <strain evidence="2 3">GMNB39</strain>
    </source>
</reference>
<evidence type="ECO:0000313" key="3">
    <source>
        <dbReference type="Proteomes" id="UP000268093"/>
    </source>
</evidence>
<dbReference type="AlphaFoldDB" id="A0A433AVM2"/>
<sequence>MQRVLGTLLYTSNRELGQFRMLRWIRGRRCHDRERQENKTRGVYVEGLVEVYVSSVNEIHEAMRRGTGARIVAYTTNTNRTNAIRRFGGLQEGQQDQRVQADSRGGQDQKVADRIRHGHIALTDGTERAFKALIMTDDSRPATPTIFLERANQISENKLANRDAQVNQMKEELGYYKEQDGQLTKDDQRIERAQASAAEGLADGLFVLLLNEDAGGEVFGVVQLRQCCLSFRFERKREDLEGKLTTLSSSMRNCWVSVLGGHARSVKVGCAARGMVGEPTLKAKASFMDLTALTDLKKVNEQLQVTLARRLRRDLQNRYEKVIEVEVEVEIRRDAGAAQQKMASLERNLEQLTNGYVVKILLISPSSELVAQERGRHRGAKAHCGKTSVSRAWRHRTIDVGNQVFTVARR</sequence>
<evidence type="ECO:0000313" key="2">
    <source>
        <dbReference type="EMBL" id="RUP06749.1"/>
    </source>
</evidence>
<feature type="coiled-coil region" evidence="1">
    <location>
        <begin position="328"/>
        <end position="355"/>
    </location>
</feature>
<organism evidence="2 3">
    <name type="scientific">Jimgerdemannia flammicorona</name>
    <dbReference type="NCBI Taxonomy" id="994334"/>
    <lineage>
        <taxon>Eukaryota</taxon>
        <taxon>Fungi</taxon>
        <taxon>Fungi incertae sedis</taxon>
        <taxon>Mucoromycota</taxon>
        <taxon>Mucoromycotina</taxon>
        <taxon>Endogonomycetes</taxon>
        <taxon>Endogonales</taxon>
        <taxon>Endogonaceae</taxon>
        <taxon>Jimgerdemannia</taxon>
    </lineage>
</organism>
<gene>
    <name evidence="2" type="ORF">BC936DRAFT_140288</name>
</gene>
<comment type="caution">
    <text evidence="2">The sequence shown here is derived from an EMBL/GenBank/DDBJ whole genome shotgun (WGS) entry which is preliminary data.</text>
</comment>
<proteinExistence type="predicted"/>